<organism evidence="3 4">
    <name type="scientific">Candidatus Corynebacterium faecigallinarum</name>
    <dbReference type="NCBI Taxonomy" id="2838528"/>
    <lineage>
        <taxon>Bacteria</taxon>
        <taxon>Bacillati</taxon>
        <taxon>Actinomycetota</taxon>
        <taxon>Actinomycetes</taxon>
        <taxon>Mycobacteriales</taxon>
        <taxon>Corynebacteriaceae</taxon>
        <taxon>Corynebacterium</taxon>
    </lineage>
</organism>
<keyword evidence="1" id="KW-0812">Transmembrane</keyword>
<sequence>MVAVSVLGMIAELTGHPLLIASFGASCALICVLPSAPVSRPINMLGGHLVATAAGLAMLEIAPASWWTMGLATGVGVMLMTGLRVLHPPAAAMPILVILTDPGWMFLLTPVMAGAAVITVIAEVYRLVLGKRVWRA</sequence>
<evidence type="ECO:0000313" key="4">
    <source>
        <dbReference type="Proteomes" id="UP000823858"/>
    </source>
</evidence>
<evidence type="ECO:0000256" key="1">
    <source>
        <dbReference type="SAM" id="Phobius"/>
    </source>
</evidence>
<dbReference type="InterPro" id="IPR007065">
    <property type="entry name" value="HPP"/>
</dbReference>
<proteinExistence type="predicted"/>
<feature type="domain" description="HPP transmembrane region" evidence="2">
    <location>
        <begin position="2"/>
        <end position="128"/>
    </location>
</feature>
<reference evidence="3" key="2">
    <citation type="submission" date="2021-04" db="EMBL/GenBank/DDBJ databases">
        <authorList>
            <person name="Gilroy R."/>
        </authorList>
    </citation>
    <scope>NUCLEOTIDE SEQUENCE</scope>
    <source>
        <strain evidence="3">ChiHjej13B12-4958</strain>
    </source>
</reference>
<evidence type="ECO:0000313" key="3">
    <source>
        <dbReference type="EMBL" id="HJC85717.1"/>
    </source>
</evidence>
<name>A0A9D2QGP6_9CORY</name>
<dbReference type="Pfam" id="PF04982">
    <property type="entry name" value="TM_HPP"/>
    <property type="match status" value="1"/>
</dbReference>
<evidence type="ECO:0000259" key="2">
    <source>
        <dbReference type="Pfam" id="PF04982"/>
    </source>
</evidence>
<accession>A0A9D2QGP6</accession>
<keyword evidence="1" id="KW-0472">Membrane</keyword>
<dbReference type="Proteomes" id="UP000823858">
    <property type="component" value="Unassembled WGS sequence"/>
</dbReference>
<feature type="transmembrane region" description="Helical" evidence="1">
    <location>
        <begin position="106"/>
        <end position="128"/>
    </location>
</feature>
<keyword evidence="1" id="KW-1133">Transmembrane helix</keyword>
<comment type="caution">
    <text evidence="3">The sequence shown here is derived from an EMBL/GenBank/DDBJ whole genome shotgun (WGS) entry which is preliminary data.</text>
</comment>
<dbReference type="EMBL" id="DWVP01000022">
    <property type="protein sequence ID" value="HJC85717.1"/>
    <property type="molecule type" value="Genomic_DNA"/>
</dbReference>
<dbReference type="PANTHER" id="PTHR33741:SF5">
    <property type="entry name" value="TRANSMEMBRANE PROTEIN DDB_G0269096-RELATED"/>
    <property type="match status" value="1"/>
</dbReference>
<protein>
    <submittedName>
        <fullName evidence="3">HPP family protein</fullName>
    </submittedName>
</protein>
<feature type="transmembrane region" description="Helical" evidence="1">
    <location>
        <begin position="18"/>
        <end position="36"/>
    </location>
</feature>
<dbReference type="AlphaFoldDB" id="A0A9D2QGP6"/>
<reference evidence="3" key="1">
    <citation type="journal article" date="2021" name="PeerJ">
        <title>Extensive microbial diversity within the chicken gut microbiome revealed by metagenomics and culture.</title>
        <authorList>
            <person name="Gilroy R."/>
            <person name="Ravi A."/>
            <person name="Getino M."/>
            <person name="Pursley I."/>
            <person name="Horton D.L."/>
            <person name="Alikhan N.F."/>
            <person name="Baker D."/>
            <person name="Gharbi K."/>
            <person name="Hall N."/>
            <person name="Watson M."/>
            <person name="Adriaenssens E.M."/>
            <person name="Foster-Nyarko E."/>
            <person name="Jarju S."/>
            <person name="Secka A."/>
            <person name="Antonio M."/>
            <person name="Oren A."/>
            <person name="Chaudhuri R.R."/>
            <person name="La Ragione R."/>
            <person name="Hildebrand F."/>
            <person name="Pallen M.J."/>
        </authorList>
    </citation>
    <scope>NUCLEOTIDE SEQUENCE</scope>
    <source>
        <strain evidence="3">ChiHjej13B12-4958</strain>
    </source>
</reference>
<dbReference type="InterPro" id="IPR058581">
    <property type="entry name" value="TM_HPP"/>
</dbReference>
<gene>
    <name evidence="3" type="ORF">H9751_09260</name>
</gene>
<feature type="transmembrane region" description="Helical" evidence="1">
    <location>
        <begin position="42"/>
        <end position="59"/>
    </location>
</feature>
<dbReference type="PANTHER" id="PTHR33741">
    <property type="entry name" value="TRANSMEMBRANE PROTEIN DDB_G0269096-RELATED"/>
    <property type="match status" value="1"/>
</dbReference>